<dbReference type="PROSITE" id="PS00211">
    <property type="entry name" value="ABC_TRANSPORTER_1"/>
    <property type="match status" value="1"/>
</dbReference>
<keyword evidence="2 4" id="KW-0067">ATP-binding</keyword>
<reference evidence="4 5" key="1">
    <citation type="submission" date="2018-11" db="EMBL/GenBank/DDBJ databases">
        <title>Sequencing the genomes of 1000 actinobacteria strains.</title>
        <authorList>
            <person name="Klenk H.-P."/>
        </authorList>
    </citation>
    <scope>NUCLEOTIDE SEQUENCE [LARGE SCALE GENOMIC DNA]</scope>
    <source>
        <strain evidence="4 5">DSM 13521</strain>
    </source>
</reference>
<gene>
    <name evidence="4" type="ORF">EDD28_1657</name>
</gene>
<dbReference type="PANTHER" id="PTHR24220:SF684">
    <property type="entry name" value="FE(3+) IONS IMPORT ATP-BINDING PROTEIN FBPC"/>
    <property type="match status" value="1"/>
</dbReference>
<evidence type="ECO:0000256" key="2">
    <source>
        <dbReference type="ARBA" id="ARBA00022840"/>
    </source>
</evidence>
<evidence type="ECO:0000256" key="1">
    <source>
        <dbReference type="ARBA" id="ARBA00022741"/>
    </source>
</evidence>
<dbReference type="InterPro" id="IPR017871">
    <property type="entry name" value="ABC_transporter-like_CS"/>
</dbReference>
<feature type="domain" description="ABC transporter" evidence="3">
    <location>
        <begin position="7"/>
        <end position="216"/>
    </location>
</feature>
<protein>
    <submittedName>
        <fullName evidence="4">Putative ABC transport system ATP-binding protein/lipoprotein-releasing system ATP-binding protein</fullName>
    </submittedName>
</protein>
<dbReference type="EMBL" id="RKHQ01000001">
    <property type="protein sequence ID" value="ROR97064.1"/>
    <property type="molecule type" value="Genomic_DNA"/>
</dbReference>
<dbReference type="InterPro" id="IPR003439">
    <property type="entry name" value="ABC_transporter-like_ATP-bd"/>
</dbReference>
<dbReference type="AlphaFoldDB" id="A0A3N2DCA9"/>
<evidence type="ECO:0000259" key="3">
    <source>
        <dbReference type="PROSITE" id="PS50893"/>
    </source>
</evidence>
<keyword evidence="5" id="KW-1185">Reference proteome</keyword>
<dbReference type="Gene3D" id="3.40.50.300">
    <property type="entry name" value="P-loop containing nucleotide triphosphate hydrolases"/>
    <property type="match status" value="1"/>
</dbReference>
<dbReference type="InterPro" id="IPR015854">
    <property type="entry name" value="ABC_transpr_LolD-like"/>
</dbReference>
<comment type="caution">
    <text evidence="4">The sequence shown here is derived from an EMBL/GenBank/DDBJ whole genome shotgun (WGS) entry which is preliminary data.</text>
</comment>
<dbReference type="PANTHER" id="PTHR24220">
    <property type="entry name" value="IMPORT ATP-BINDING PROTEIN"/>
    <property type="match status" value="1"/>
</dbReference>
<proteinExistence type="predicted"/>
<accession>A0A3N2DCA9</accession>
<dbReference type="GO" id="GO:0022857">
    <property type="term" value="F:transmembrane transporter activity"/>
    <property type="evidence" value="ECO:0007669"/>
    <property type="project" value="TreeGrafter"/>
</dbReference>
<keyword evidence="4" id="KW-0449">Lipoprotein</keyword>
<name>A0A3N2DCA9_9MICO</name>
<organism evidence="4 5">
    <name type="scientific">Salana multivorans</name>
    <dbReference type="NCBI Taxonomy" id="120377"/>
    <lineage>
        <taxon>Bacteria</taxon>
        <taxon>Bacillati</taxon>
        <taxon>Actinomycetota</taxon>
        <taxon>Actinomycetes</taxon>
        <taxon>Micrococcales</taxon>
        <taxon>Beutenbergiaceae</taxon>
        <taxon>Salana</taxon>
    </lineage>
</organism>
<dbReference type="SMART" id="SM00382">
    <property type="entry name" value="AAA"/>
    <property type="match status" value="1"/>
</dbReference>
<evidence type="ECO:0000313" key="5">
    <source>
        <dbReference type="Proteomes" id="UP000275356"/>
    </source>
</evidence>
<keyword evidence="1" id="KW-0547">Nucleotide-binding</keyword>
<dbReference type="GO" id="GO:0005524">
    <property type="term" value="F:ATP binding"/>
    <property type="evidence" value="ECO:0007669"/>
    <property type="project" value="UniProtKB-KW"/>
</dbReference>
<dbReference type="OrthoDB" id="9802264at2"/>
<dbReference type="InterPro" id="IPR027417">
    <property type="entry name" value="P-loop_NTPase"/>
</dbReference>
<dbReference type="RefSeq" id="WP_123739161.1">
    <property type="nucleotide sequence ID" value="NZ_RKHQ01000001.1"/>
</dbReference>
<dbReference type="Pfam" id="PF00005">
    <property type="entry name" value="ABC_tran"/>
    <property type="match status" value="1"/>
</dbReference>
<dbReference type="InterPro" id="IPR003593">
    <property type="entry name" value="AAA+_ATPase"/>
</dbReference>
<evidence type="ECO:0000313" key="4">
    <source>
        <dbReference type="EMBL" id="ROR97064.1"/>
    </source>
</evidence>
<dbReference type="Proteomes" id="UP000275356">
    <property type="component" value="Unassembled WGS sequence"/>
</dbReference>
<dbReference type="SUPFAM" id="SSF52540">
    <property type="entry name" value="P-loop containing nucleoside triphosphate hydrolases"/>
    <property type="match status" value="1"/>
</dbReference>
<dbReference type="GO" id="GO:0005886">
    <property type="term" value="C:plasma membrane"/>
    <property type="evidence" value="ECO:0007669"/>
    <property type="project" value="TreeGrafter"/>
</dbReference>
<dbReference type="GO" id="GO:0016887">
    <property type="term" value="F:ATP hydrolysis activity"/>
    <property type="evidence" value="ECO:0007669"/>
    <property type="project" value="InterPro"/>
</dbReference>
<dbReference type="PROSITE" id="PS50893">
    <property type="entry name" value="ABC_TRANSPORTER_2"/>
    <property type="match status" value="1"/>
</dbReference>
<sequence>MDAELAVALEDVGFEYGRGLDAVVDRATFDVRYGVATCLYGPSGSGKSTLLALIGRLVQPTRGRVGWHPRHAGESAPRFAWVTQAANLVPSLTVVENVALGPLARSGSVAGSYARAESAIAAVGLLGLERRPVTAVSGGQMQRVAIARALASDADVLLADEPTANLDASAAAVVLEAIGLAVEAGAAVVVASHDAAVLELASSRIEVRGGSCRVVG</sequence>